<dbReference type="InterPro" id="IPR002327">
    <property type="entry name" value="Cyt_c_1A/1B"/>
</dbReference>
<keyword evidence="5 6" id="KW-0408">Iron</keyword>
<accession>C8S0F4</accession>
<evidence type="ECO:0000259" key="8">
    <source>
        <dbReference type="PROSITE" id="PS51007"/>
    </source>
</evidence>
<dbReference type="GO" id="GO:0020037">
    <property type="term" value="F:heme binding"/>
    <property type="evidence" value="ECO:0007669"/>
    <property type="project" value="InterPro"/>
</dbReference>
<dbReference type="EMBL" id="ACYY01000008">
    <property type="protein sequence ID" value="EEW25488.1"/>
    <property type="molecule type" value="Genomic_DNA"/>
</dbReference>
<feature type="chain" id="PRO_5002991779" evidence="7">
    <location>
        <begin position="21"/>
        <end position="140"/>
    </location>
</feature>
<dbReference type="AlphaFoldDB" id="C8S0F4"/>
<evidence type="ECO:0000256" key="1">
    <source>
        <dbReference type="ARBA" id="ARBA00022448"/>
    </source>
</evidence>
<dbReference type="GO" id="GO:0009055">
    <property type="term" value="F:electron transfer activity"/>
    <property type="evidence" value="ECO:0007669"/>
    <property type="project" value="InterPro"/>
</dbReference>
<keyword evidence="1" id="KW-0813">Transport</keyword>
<evidence type="ECO:0000256" key="7">
    <source>
        <dbReference type="SAM" id="SignalP"/>
    </source>
</evidence>
<evidence type="ECO:0000256" key="5">
    <source>
        <dbReference type="ARBA" id="ARBA00023004"/>
    </source>
</evidence>
<name>C8S0F4_9RHOB</name>
<dbReference type="InterPro" id="IPR009056">
    <property type="entry name" value="Cyt_c-like_dom"/>
</dbReference>
<sequence>MTHSFYAALAVLAMAVPASAGDIAEGEEIFTKCMTCHSIIAPDGTAIKKGGAVGPNLYGVIGRQAGTYPGFAYSKSMKAAGEAGIIWSADQIAIYVQSPPDFLKKATNDPKAKAKMAFKLSEGGDDVAAFVASASPAAVN</sequence>
<dbReference type="STRING" id="371731.Rsw2DRAFT_1532"/>
<dbReference type="Gene3D" id="1.10.760.10">
    <property type="entry name" value="Cytochrome c-like domain"/>
    <property type="match status" value="1"/>
</dbReference>
<evidence type="ECO:0000256" key="3">
    <source>
        <dbReference type="ARBA" id="ARBA00022723"/>
    </source>
</evidence>
<keyword evidence="3 6" id="KW-0479">Metal-binding</keyword>
<dbReference type="RefSeq" id="WP_008029672.1">
    <property type="nucleotide sequence ID" value="NZ_ACYY01000008.1"/>
</dbReference>
<protein>
    <submittedName>
        <fullName evidence="9">Cytochrome c class I</fullName>
    </submittedName>
</protein>
<evidence type="ECO:0000313" key="9">
    <source>
        <dbReference type="EMBL" id="EEW25488.1"/>
    </source>
</evidence>
<feature type="domain" description="Cytochrome c" evidence="8">
    <location>
        <begin position="21"/>
        <end position="135"/>
    </location>
</feature>
<dbReference type="PROSITE" id="PS51007">
    <property type="entry name" value="CYTC"/>
    <property type="match status" value="1"/>
</dbReference>
<keyword evidence="2 6" id="KW-0349">Heme</keyword>
<keyword evidence="10" id="KW-1185">Reference proteome</keyword>
<proteinExistence type="predicted"/>
<dbReference type="eggNOG" id="COG3474">
    <property type="taxonomic scope" value="Bacteria"/>
</dbReference>
<evidence type="ECO:0000256" key="4">
    <source>
        <dbReference type="ARBA" id="ARBA00022982"/>
    </source>
</evidence>
<keyword evidence="7" id="KW-0732">Signal</keyword>
<evidence type="ECO:0000313" key="10">
    <source>
        <dbReference type="Proteomes" id="UP000010121"/>
    </source>
</evidence>
<feature type="signal peptide" evidence="7">
    <location>
        <begin position="1"/>
        <end position="20"/>
    </location>
</feature>
<reference evidence="9 10" key="1">
    <citation type="submission" date="2009-08" db="EMBL/GenBank/DDBJ databases">
        <title>The draft genome of Rhodobacter sp. SW2.</title>
        <authorList>
            <consortium name="US DOE Joint Genome Institute (JGI-PGF)"/>
            <person name="Lucas S."/>
            <person name="Copeland A."/>
            <person name="Lapidus A."/>
            <person name="Glavina del Rio T."/>
            <person name="Tice H."/>
            <person name="Bruce D."/>
            <person name="Goodwin L."/>
            <person name="Pitluck S."/>
            <person name="Larimer F."/>
            <person name="Land M.L."/>
            <person name="Hauser L."/>
            <person name="Emerson D."/>
        </authorList>
    </citation>
    <scope>NUCLEOTIDE SEQUENCE [LARGE SCALE GENOMIC DNA]</scope>
    <source>
        <strain evidence="9 10">SW2</strain>
    </source>
</reference>
<keyword evidence="4" id="KW-0249">Electron transport</keyword>
<evidence type="ECO:0000256" key="6">
    <source>
        <dbReference type="PROSITE-ProRule" id="PRU00433"/>
    </source>
</evidence>
<gene>
    <name evidence="9" type="ORF">Rsw2DRAFT_1532</name>
</gene>
<dbReference type="InterPro" id="IPR036909">
    <property type="entry name" value="Cyt_c-like_dom_sf"/>
</dbReference>
<dbReference type="Proteomes" id="UP000010121">
    <property type="component" value="Unassembled WGS sequence"/>
</dbReference>
<dbReference type="SUPFAM" id="SSF46626">
    <property type="entry name" value="Cytochrome c"/>
    <property type="match status" value="1"/>
</dbReference>
<dbReference type="PANTHER" id="PTHR11961">
    <property type="entry name" value="CYTOCHROME C"/>
    <property type="match status" value="1"/>
</dbReference>
<comment type="caution">
    <text evidence="9">The sequence shown here is derived from an EMBL/GenBank/DDBJ whole genome shotgun (WGS) entry which is preliminary data.</text>
</comment>
<evidence type="ECO:0000256" key="2">
    <source>
        <dbReference type="ARBA" id="ARBA00022617"/>
    </source>
</evidence>
<dbReference type="GO" id="GO:0046872">
    <property type="term" value="F:metal ion binding"/>
    <property type="evidence" value="ECO:0007669"/>
    <property type="project" value="UniProtKB-KW"/>
</dbReference>
<dbReference type="OrthoDB" id="9805828at2"/>
<organism evidence="9 10">
    <name type="scientific">Rhodobacter ferrooxidans</name>
    <dbReference type="NCBI Taxonomy" id="371731"/>
    <lineage>
        <taxon>Bacteria</taxon>
        <taxon>Pseudomonadati</taxon>
        <taxon>Pseudomonadota</taxon>
        <taxon>Alphaproteobacteria</taxon>
        <taxon>Rhodobacterales</taxon>
        <taxon>Rhodobacter group</taxon>
        <taxon>Rhodobacter</taxon>
    </lineage>
</organism>